<keyword evidence="4" id="KW-0520">NAD</keyword>
<dbReference type="PANTHER" id="PTHR35330:SF1">
    <property type="entry name" value="SIROHEME BIOSYNTHESIS PROTEIN MET8"/>
    <property type="match status" value="1"/>
</dbReference>
<dbReference type="InterPro" id="IPR028281">
    <property type="entry name" value="Sirohaem_synthase_central"/>
</dbReference>
<dbReference type="SUPFAM" id="SSF75615">
    <property type="entry name" value="Siroheme synthase middle domains-like"/>
    <property type="match status" value="1"/>
</dbReference>
<dbReference type="AlphaFoldDB" id="A0A9X1ZH95"/>
<dbReference type="Gene3D" id="1.10.8.210">
    <property type="entry name" value="Sirohaem synthase, dimerisation domain"/>
    <property type="match status" value="1"/>
</dbReference>
<dbReference type="Gene3D" id="3.30.160.110">
    <property type="entry name" value="Siroheme synthase, domain 2"/>
    <property type="match status" value="1"/>
</dbReference>
<dbReference type="InterPro" id="IPR036291">
    <property type="entry name" value="NAD(P)-bd_dom_sf"/>
</dbReference>
<keyword evidence="3" id="KW-0560">Oxidoreductase</keyword>
<dbReference type="InterPro" id="IPR006367">
    <property type="entry name" value="Sirohaem_synthase_N"/>
</dbReference>
<dbReference type="Proteomes" id="UP001139293">
    <property type="component" value="Unassembled WGS sequence"/>
</dbReference>
<dbReference type="Pfam" id="PF10414">
    <property type="entry name" value="CysG_dimeriser"/>
    <property type="match status" value="1"/>
</dbReference>
<dbReference type="GO" id="GO:0019354">
    <property type="term" value="P:siroheme biosynthetic process"/>
    <property type="evidence" value="ECO:0007669"/>
    <property type="project" value="InterPro"/>
</dbReference>
<comment type="caution">
    <text evidence="9">The sequence shown here is derived from an EMBL/GenBank/DDBJ whole genome shotgun (WGS) entry which is preliminary data.</text>
</comment>
<evidence type="ECO:0000313" key="10">
    <source>
        <dbReference type="Proteomes" id="UP001139293"/>
    </source>
</evidence>
<feature type="domain" description="Sirohaem synthase dimerisation" evidence="7">
    <location>
        <begin position="151"/>
        <end position="184"/>
    </location>
</feature>
<evidence type="ECO:0000259" key="7">
    <source>
        <dbReference type="Pfam" id="PF10414"/>
    </source>
</evidence>
<evidence type="ECO:0000259" key="8">
    <source>
        <dbReference type="Pfam" id="PF14824"/>
    </source>
</evidence>
<evidence type="ECO:0000256" key="6">
    <source>
        <dbReference type="ARBA" id="ARBA00047561"/>
    </source>
</evidence>
<organism evidence="9 10">
    <name type="scientific">Shewanella pneumatophori</name>
    <dbReference type="NCBI Taxonomy" id="314092"/>
    <lineage>
        <taxon>Bacteria</taxon>
        <taxon>Pseudomonadati</taxon>
        <taxon>Pseudomonadota</taxon>
        <taxon>Gammaproteobacteria</taxon>
        <taxon>Alteromonadales</taxon>
        <taxon>Shewanellaceae</taxon>
        <taxon>Shewanella</taxon>
    </lineage>
</organism>
<dbReference type="GO" id="GO:0004325">
    <property type="term" value="F:ferrochelatase activity"/>
    <property type="evidence" value="ECO:0007669"/>
    <property type="project" value="InterPro"/>
</dbReference>
<dbReference type="InterPro" id="IPR037115">
    <property type="entry name" value="Sirohaem_synt_dimer_dom_sf"/>
</dbReference>
<evidence type="ECO:0000313" key="9">
    <source>
        <dbReference type="EMBL" id="MCL1139860.1"/>
    </source>
</evidence>
<sequence>MQYFPLFVDTQSFKVLVVGAGDVASRKLDLLSRTQAHIKVIALDVCQDTQAYVQSGRITLEQRSIKQSDIKDCDLLYLCTADTALNEQLAVLAQEQGIWANVVDNPNFCRFITPSIVDRGRLQIAISTAGAAPVYARELRARLESWLPQSISPLFDFIAERRVEVQQRLPVFKQRRVFWEQFFSRNDTRFDESTETHYQSSFTISKQRGELLLIDTTTDPKLLPIGAMPYLQKIEVTYSRLDVPFELNELLRRDASISNQFDTECIEAQLAKGESCLVFGNVDEISHLAAQFPNAKYLKPGSL</sequence>
<keyword evidence="5" id="KW-0627">Porphyrin biosynthesis</keyword>
<dbReference type="Pfam" id="PF13241">
    <property type="entry name" value="NAD_binding_7"/>
    <property type="match status" value="1"/>
</dbReference>
<evidence type="ECO:0000256" key="5">
    <source>
        <dbReference type="ARBA" id="ARBA00023244"/>
    </source>
</evidence>
<accession>A0A9X1ZH95</accession>
<dbReference type="EC" id="1.3.1.76" evidence="2"/>
<dbReference type="InterPro" id="IPR019478">
    <property type="entry name" value="Sirohaem_synthase_dimer_dom"/>
</dbReference>
<dbReference type="EMBL" id="JAKILB010000009">
    <property type="protein sequence ID" value="MCL1139860.1"/>
    <property type="molecule type" value="Genomic_DNA"/>
</dbReference>
<dbReference type="PANTHER" id="PTHR35330">
    <property type="entry name" value="SIROHEME BIOSYNTHESIS PROTEIN MET8"/>
    <property type="match status" value="1"/>
</dbReference>
<dbReference type="GO" id="GO:0043115">
    <property type="term" value="F:precorrin-2 dehydrogenase activity"/>
    <property type="evidence" value="ECO:0007669"/>
    <property type="project" value="UniProtKB-EC"/>
</dbReference>
<dbReference type="Pfam" id="PF14824">
    <property type="entry name" value="Sirohm_synth_M"/>
    <property type="match status" value="1"/>
</dbReference>
<proteinExistence type="predicted"/>
<dbReference type="Gene3D" id="3.40.50.720">
    <property type="entry name" value="NAD(P)-binding Rossmann-like Domain"/>
    <property type="match status" value="1"/>
</dbReference>
<protein>
    <recommendedName>
        <fullName evidence="2">precorrin-2 dehydrogenase</fullName>
        <ecNumber evidence="2">1.3.1.76</ecNumber>
    </recommendedName>
</protein>
<name>A0A9X1ZH95_9GAMM</name>
<dbReference type="SUPFAM" id="SSF51735">
    <property type="entry name" value="NAD(P)-binding Rossmann-fold domains"/>
    <property type="match status" value="1"/>
</dbReference>
<dbReference type="RefSeq" id="WP_248950940.1">
    <property type="nucleotide sequence ID" value="NZ_JAKILB010000009.1"/>
</dbReference>
<dbReference type="InterPro" id="IPR028161">
    <property type="entry name" value="Met8-like"/>
</dbReference>
<dbReference type="NCBIfam" id="TIGR01470">
    <property type="entry name" value="cysG_Nterm"/>
    <property type="match status" value="1"/>
</dbReference>
<gene>
    <name evidence="9" type="ORF">L2740_15030</name>
</gene>
<reference evidence="9" key="1">
    <citation type="submission" date="2022-01" db="EMBL/GenBank/DDBJ databases">
        <title>Whole genome-based taxonomy of the Shewanellaceae.</title>
        <authorList>
            <person name="Martin-Rodriguez A.J."/>
        </authorList>
    </citation>
    <scope>NUCLEOTIDE SEQUENCE</scope>
    <source>
        <strain evidence="9">KCTC 23973</strain>
    </source>
</reference>
<evidence type="ECO:0000256" key="1">
    <source>
        <dbReference type="ARBA" id="ARBA00005010"/>
    </source>
</evidence>
<keyword evidence="10" id="KW-1185">Reference proteome</keyword>
<evidence type="ECO:0000256" key="3">
    <source>
        <dbReference type="ARBA" id="ARBA00023002"/>
    </source>
</evidence>
<comment type="pathway">
    <text evidence="1">Porphyrin-containing compound metabolism; siroheme biosynthesis; sirohydrochlorin from precorrin-2: step 1/1.</text>
</comment>
<comment type="catalytic activity">
    <reaction evidence="6">
        <text>precorrin-2 + NAD(+) = sirohydrochlorin + NADH + 2 H(+)</text>
        <dbReference type="Rhea" id="RHEA:15613"/>
        <dbReference type="ChEBI" id="CHEBI:15378"/>
        <dbReference type="ChEBI" id="CHEBI:57540"/>
        <dbReference type="ChEBI" id="CHEBI:57945"/>
        <dbReference type="ChEBI" id="CHEBI:58351"/>
        <dbReference type="ChEBI" id="CHEBI:58827"/>
        <dbReference type="EC" id="1.3.1.76"/>
    </reaction>
</comment>
<evidence type="ECO:0000256" key="4">
    <source>
        <dbReference type="ARBA" id="ARBA00023027"/>
    </source>
</evidence>
<feature type="domain" description="Siroheme synthase central" evidence="8">
    <location>
        <begin position="119"/>
        <end position="145"/>
    </location>
</feature>
<evidence type="ECO:0000256" key="2">
    <source>
        <dbReference type="ARBA" id="ARBA00012400"/>
    </source>
</evidence>